<protein>
    <submittedName>
        <fullName evidence="1">Uncharacterized protein</fullName>
    </submittedName>
</protein>
<dbReference type="AlphaFoldDB" id="A0A7W8YQH9"/>
<gene>
    <name evidence="1" type="ORF">HDE69_000746</name>
</gene>
<reference evidence="1 2" key="1">
    <citation type="submission" date="2020-08" db="EMBL/GenBank/DDBJ databases">
        <title>Genomic Encyclopedia of Type Strains, Phase IV (KMG-V): Genome sequencing to study the core and pangenomes of soil and plant-associated prokaryotes.</title>
        <authorList>
            <person name="Whitman W."/>
        </authorList>
    </citation>
    <scope>NUCLEOTIDE SEQUENCE [LARGE SCALE GENOMIC DNA]</scope>
    <source>
        <strain evidence="1 2">MP7CTX6</strain>
    </source>
</reference>
<dbReference type="Proteomes" id="UP000537718">
    <property type="component" value="Unassembled WGS sequence"/>
</dbReference>
<evidence type="ECO:0000313" key="1">
    <source>
        <dbReference type="EMBL" id="MBB5619708.1"/>
    </source>
</evidence>
<accession>A0A7W8YQH9</accession>
<sequence length="377" mass="43033">MMNQEDIFKKIGQILNELNDQYQYLAQNPRELNELELELFLANASFLADHVNIIKKINSGTAPRILSGAAEIKKDEPAEDTSATHEILPARPRLDEDIFKLDNEPSNFEFILNEKPSTDKFEFEEKSIDAIFDRPLSKEEEVIIAQKQKLREMDSLGIQLPEDDEVGPEPFLVSEPVTETEVEETPAIPEPEEEVIPVIEPVEEEIAPVIEPIKEEPVPVIEQIEEVAEEPVYKEEPVKEPIFAFETKPVQEELFAPVPVQKQADIEPEKPVAKPTLNDILAGNTASRNINAENSRIEIKDLKQAISLNDKMRYIKDLFNGYNLAYAEAIDLVNKMPDFKSADEFLQRNYAAKNNWAAKQETADQFYELLNQRFTVK</sequence>
<evidence type="ECO:0000313" key="2">
    <source>
        <dbReference type="Proteomes" id="UP000537718"/>
    </source>
</evidence>
<dbReference type="RefSeq" id="WP_183865833.1">
    <property type="nucleotide sequence ID" value="NZ_JACHCF010000002.1"/>
</dbReference>
<name>A0A7W8YQH9_9SPHI</name>
<organism evidence="1 2">
    <name type="scientific">Pedobacter cryoconitis</name>
    <dbReference type="NCBI Taxonomy" id="188932"/>
    <lineage>
        <taxon>Bacteria</taxon>
        <taxon>Pseudomonadati</taxon>
        <taxon>Bacteroidota</taxon>
        <taxon>Sphingobacteriia</taxon>
        <taxon>Sphingobacteriales</taxon>
        <taxon>Sphingobacteriaceae</taxon>
        <taxon>Pedobacter</taxon>
    </lineage>
</organism>
<proteinExistence type="predicted"/>
<dbReference type="EMBL" id="JACHCF010000002">
    <property type="protein sequence ID" value="MBB5619708.1"/>
    <property type="molecule type" value="Genomic_DNA"/>
</dbReference>
<comment type="caution">
    <text evidence="1">The sequence shown here is derived from an EMBL/GenBank/DDBJ whole genome shotgun (WGS) entry which is preliminary data.</text>
</comment>